<evidence type="ECO:0000313" key="2">
    <source>
        <dbReference type="EMBL" id="MBK1832450.1"/>
    </source>
</evidence>
<sequence>MVRELLIVVALILFAIAFRACRRNWSRKLGSFFFLAATFCAFYFLSNRWWVGLLGVAGLFLLPWIELLTRIRKMRLPRENRLQSLSAPSDELFPNASRALDEMCDAHFEHVGDAAWNWAGMKQFFRLHWNPEERATAAVCLCEQERITFAFVSITSRGEDGQIYRTTNFPFSTTLKEPPEFHWNHVPCERCCFHYMLADHQRFLERMKVPRAQLVMPDPDEMVSEIEEEMRHQIEYNLARNYLEPVGEGEFRYSWKGLFFLWWQFAKDMVRLC</sequence>
<organism evidence="2 3">
    <name type="scientific">Roseibacillus ishigakijimensis</name>
    <dbReference type="NCBI Taxonomy" id="454146"/>
    <lineage>
        <taxon>Bacteria</taxon>
        <taxon>Pseudomonadati</taxon>
        <taxon>Verrucomicrobiota</taxon>
        <taxon>Verrucomicrobiia</taxon>
        <taxon>Verrucomicrobiales</taxon>
        <taxon>Verrucomicrobiaceae</taxon>
        <taxon>Roseibacillus</taxon>
    </lineage>
</organism>
<keyword evidence="1" id="KW-0812">Transmembrane</keyword>
<feature type="transmembrane region" description="Helical" evidence="1">
    <location>
        <begin position="6"/>
        <end position="22"/>
    </location>
</feature>
<protein>
    <submittedName>
        <fullName evidence="2">Uncharacterized protein</fullName>
    </submittedName>
</protein>
<keyword evidence="1" id="KW-1133">Transmembrane helix</keyword>
<accession>A0A934RKM1</accession>
<feature type="transmembrane region" description="Helical" evidence="1">
    <location>
        <begin position="29"/>
        <end position="45"/>
    </location>
</feature>
<dbReference type="Proteomes" id="UP000604083">
    <property type="component" value="Unassembled WGS sequence"/>
</dbReference>
<evidence type="ECO:0000256" key="1">
    <source>
        <dbReference type="SAM" id="Phobius"/>
    </source>
</evidence>
<dbReference type="RefSeq" id="WP_200389887.1">
    <property type="nucleotide sequence ID" value="NZ_JAENIO010000001.1"/>
</dbReference>
<reference evidence="2" key="1">
    <citation type="submission" date="2021-01" db="EMBL/GenBank/DDBJ databases">
        <title>Modified the classification status of verrucomicrobia.</title>
        <authorList>
            <person name="Feng X."/>
        </authorList>
    </citation>
    <scope>NUCLEOTIDE SEQUENCE</scope>
    <source>
        <strain evidence="2">KCTC 12986</strain>
    </source>
</reference>
<comment type="caution">
    <text evidence="2">The sequence shown here is derived from an EMBL/GenBank/DDBJ whole genome shotgun (WGS) entry which is preliminary data.</text>
</comment>
<keyword evidence="1" id="KW-0472">Membrane</keyword>
<proteinExistence type="predicted"/>
<feature type="transmembrane region" description="Helical" evidence="1">
    <location>
        <begin position="51"/>
        <end position="69"/>
    </location>
</feature>
<dbReference type="AlphaFoldDB" id="A0A934RKM1"/>
<gene>
    <name evidence="2" type="ORF">JIN78_00135</name>
</gene>
<evidence type="ECO:0000313" key="3">
    <source>
        <dbReference type="Proteomes" id="UP000604083"/>
    </source>
</evidence>
<dbReference type="EMBL" id="JAENIO010000001">
    <property type="protein sequence ID" value="MBK1832450.1"/>
    <property type="molecule type" value="Genomic_DNA"/>
</dbReference>
<keyword evidence="3" id="KW-1185">Reference proteome</keyword>
<name>A0A934RKM1_9BACT</name>